<dbReference type="EMBL" id="CP122566">
    <property type="protein sequence ID" value="WGH92196.1"/>
    <property type="molecule type" value="Genomic_DNA"/>
</dbReference>
<gene>
    <name evidence="4" type="ORF">QDX21_07605</name>
</gene>
<evidence type="ECO:0000256" key="2">
    <source>
        <dbReference type="SAM" id="Phobius"/>
    </source>
</evidence>
<evidence type="ECO:0000256" key="1">
    <source>
        <dbReference type="SAM" id="MobiDB-lite"/>
    </source>
</evidence>
<protein>
    <submittedName>
        <fullName evidence="4">DUF4212 domain-containing protein</fullName>
    </submittedName>
</protein>
<dbReference type="InterPro" id="IPR019886">
    <property type="entry name" value="Na_symporter_ssu"/>
</dbReference>
<dbReference type="GeneID" id="83696500"/>
<organism evidence="4 5">
    <name type="scientific">Auritidibacter ignavus</name>
    <dbReference type="NCBI Taxonomy" id="678932"/>
    <lineage>
        <taxon>Bacteria</taxon>
        <taxon>Bacillati</taxon>
        <taxon>Actinomycetota</taxon>
        <taxon>Actinomycetes</taxon>
        <taxon>Micrococcales</taxon>
        <taxon>Micrococcaceae</taxon>
        <taxon>Auritidibacter</taxon>
    </lineage>
</organism>
<sequence>MSDKAQENPSSHAPPPDNGWRQRYWKKNLRLMIVLLIIWFTVSFGFGILLIEPLNNIVILGFPLGMWFAQQGSIYTFVLLILVYALWMDRLDREFGVSEVDQRDAQQGGHSS</sequence>
<name>A0AAJ6AFA1_9MICC</name>
<keyword evidence="2" id="KW-0812">Transmembrane</keyword>
<feature type="transmembrane region" description="Helical" evidence="2">
    <location>
        <begin position="57"/>
        <end position="87"/>
    </location>
</feature>
<proteinExistence type="predicted"/>
<keyword evidence="2" id="KW-0472">Membrane</keyword>
<dbReference type="AlphaFoldDB" id="A0AAJ6AFA1"/>
<evidence type="ECO:0000313" key="5">
    <source>
        <dbReference type="Proteomes" id="UP001224674"/>
    </source>
</evidence>
<feature type="domain" description="Sodium symporter small subunit" evidence="3">
    <location>
        <begin position="21"/>
        <end position="97"/>
    </location>
</feature>
<feature type="region of interest" description="Disordered" evidence="1">
    <location>
        <begin position="1"/>
        <end position="21"/>
    </location>
</feature>
<dbReference type="RefSeq" id="WP_110099164.1">
    <property type="nucleotide sequence ID" value="NZ_CP122561.1"/>
</dbReference>
<keyword evidence="5" id="KW-1185">Reference proteome</keyword>
<dbReference type="Pfam" id="PF13937">
    <property type="entry name" value="DUF4212"/>
    <property type="match status" value="1"/>
</dbReference>
<keyword evidence="2" id="KW-1133">Transmembrane helix</keyword>
<evidence type="ECO:0000259" key="3">
    <source>
        <dbReference type="Pfam" id="PF13937"/>
    </source>
</evidence>
<reference evidence="4 5" key="1">
    <citation type="submission" date="2023-03" db="EMBL/GenBank/DDBJ databases">
        <title>Complete genome sequences of several Auritidibacter ignavus strains isolated from ear infections.</title>
        <authorList>
            <person name="Baehr T."/>
            <person name="Baumhoegger A.M."/>
        </authorList>
    </citation>
    <scope>NUCLEOTIDE SEQUENCE [LARGE SCALE GENOMIC DNA]</scope>
    <source>
        <strain evidence="4 5">BABAE-6</strain>
    </source>
</reference>
<accession>A0AAJ6AFA1</accession>
<dbReference type="NCBIfam" id="TIGR03647">
    <property type="entry name" value="Na_symport_sm"/>
    <property type="match status" value="1"/>
</dbReference>
<dbReference type="Proteomes" id="UP001224674">
    <property type="component" value="Chromosome"/>
</dbReference>
<evidence type="ECO:0000313" key="4">
    <source>
        <dbReference type="EMBL" id="WGH92196.1"/>
    </source>
</evidence>
<feature type="transmembrane region" description="Helical" evidence="2">
    <location>
        <begin position="31"/>
        <end position="51"/>
    </location>
</feature>